<proteinExistence type="predicted"/>
<comment type="caution">
    <text evidence="1">The sequence shown here is derived from an EMBL/GenBank/DDBJ whole genome shotgun (WGS) entry which is preliminary data.</text>
</comment>
<protein>
    <submittedName>
        <fullName evidence="1">Uncharacterized protein</fullName>
    </submittedName>
</protein>
<evidence type="ECO:0000313" key="1">
    <source>
        <dbReference type="EMBL" id="HAN25526.1"/>
    </source>
</evidence>
<sequence>MGGVTPLGALPSSIAGEPFRASERLDPYWDGVWQYGSHAQWLSREHADRMAAAGIAVRMPPHLRRSPSVAADRVRSDWKEKLDVLGVLSSWRTVTAEQAAAFAGVSPSSASHLRTIGDLFALDLIDTGHVSVPAATSAASRGALYRPSASTAFHTLIEPEMTYPEWVSVTGGTRFLTGGQYDRHNVLTAELALRLAEFVDIGTVLGERQAHVNTLAYTACGLPAPPGRSQQTADAVVVRPDGLRIAVETTASVGATGFSRKAESWARTLARRPLQESGLVVLFVITDRTNAGAGSRHSLGSTVRKAVSRAVRLNPGVMSNRTAERMFVVDWREWFPARHLASDDFLTMRAERPSGVHGEWETVDMLNALDVPTPAALPDRLAVMRNAAGLRGTPAQFRARRRPVLHDIPLHRAGFPTVPAIEADHRTGVARDDVSRARGSAGAILPPSRLRF</sequence>
<gene>
    <name evidence="1" type="ORF">DCP95_13330</name>
</gene>
<accession>A0A3C1KH06</accession>
<evidence type="ECO:0000313" key="2">
    <source>
        <dbReference type="Proteomes" id="UP000257479"/>
    </source>
</evidence>
<dbReference type="AlphaFoldDB" id="A0A3C1KH06"/>
<organism evidence="1 2">
    <name type="scientific">Microbacterium ginsengisoli</name>
    <dbReference type="NCBI Taxonomy" id="400772"/>
    <lineage>
        <taxon>Bacteria</taxon>
        <taxon>Bacillati</taxon>
        <taxon>Actinomycetota</taxon>
        <taxon>Actinomycetes</taxon>
        <taxon>Micrococcales</taxon>
        <taxon>Microbacteriaceae</taxon>
        <taxon>Microbacterium</taxon>
    </lineage>
</organism>
<name>A0A3C1KH06_9MICO</name>
<reference evidence="1 2" key="1">
    <citation type="journal article" date="2018" name="Nat. Biotechnol.">
        <title>A standardized bacterial taxonomy based on genome phylogeny substantially revises the tree of life.</title>
        <authorList>
            <person name="Parks D.H."/>
            <person name="Chuvochina M."/>
            <person name="Waite D.W."/>
            <person name="Rinke C."/>
            <person name="Skarshewski A."/>
            <person name="Chaumeil P.A."/>
            <person name="Hugenholtz P."/>
        </authorList>
    </citation>
    <scope>NUCLEOTIDE SEQUENCE [LARGE SCALE GENOMIC DNA]</scope>
    <source>
        <strain evidence="1">UBA9152</strain>
    </source>
</reference>
<dbReference type="EMBL" id="DMNG01000233">
    <property type="protein sequence ID" value="HAN25526.1"/>
    <property type="molecule type" value="Genomic_DNA"/>
</dbReference>
<dbReference type="Proteomes" id="UP000257479">
    <property type="component" value="Unassembled WGS sequence"/>
</dbReference>